<feature type="transmembrane region" description="Helical" evidence="7">
    <location>
        <begin position="130"/>
        <end position="154"/>
    </location>
</feature>
<feature type="transmembrane region" description="Helical" evidence="7">
    <location>
        <begin position="420"/>
        <end position="445"/>
    </location>
</feature>
<feature type="transmembrane region" description="Helical" evidence="7">
    <location>
        <begin position="331"/>
        <end position="354"/>
    </location>
</feature>
<feature type="transmembrane region" description="Helical" evidence="7">
    <location>
        <begin position="457"/>
        <end position="477"/>
    </location>
</feature>
<dbReference type="Proteomes" id="UP000812966">
    <property type="component" value="Unassembled WGS sequence"/>
</dbReference>
<dbReference type="PANTHER" id="PTHR43791">
    <property type="entry name" value="PERMEASE-RELATED"/>
    <property type="match status" value="1"/>
</dbReference>
<feature type="transmembrane region" description="Helical" evidence="7">
    <location>
        <begin position="161"/>
        <end position="181"/>
    </location>
</feature>
<evidence type="ECO:0000256" key="3">
    <source>
        <dbReference type="ARBA" id="ARBA00022692"/>
    </source>
</evidence>
<comment type="subcellular location">
    <subcellularLocation>
        <location evidence="1">Membrane</location>
        <topology evidence="1">Multi-pass membrane protein</topology>
    </subcellularLocation>
</comment>
<evidence type="ECO:0000259" key="8">
    <source>
        <dbReference type="PROSITE" id="PS50850"/>
    </source>
</evidence>
<dbReference type="InterPro" id="IPR011701">
    <property type="entry name" value="MFS"/>
</dbReference>
<dbReference type="GO" id="GO:0022857">
    <property type="term" value="F:transmembrane transporter activity"/>
    <property type="evidence" value="ECO:0007669"/>
    <property type="project" value="InterPro"/>
</dbReference>
<dbReference type="AlphaFoldDB" id="A0A8K0JMH4"/>
<comment type="caution">
    <text evidence="9">The sequence shown here is derived from an EMBL/GenBank/DDBJ whole genome shotgun (WGS) entry which is preliminary data.</text>
</comment>
<dbReference type="FunFam" id="1.20.1250.20:FF:000018">
    <property type="entry name" value="MFS transporter permease"/>
    <property type="match status" value="1"/>
</dbReference>
<feature type="transmembrane region" description="Helical" evidence="7">
    <location>
        <begin position="220"/>
        <end position="240"/>
    </location>
</feature>
<protein>
    <recommendedName>
        <fullName evidence="8">Major facilitator superfamily (MFS) profile domain-containing protein</fullName>
    </recommendedName>
</protein>
<evidence type="ECO:0000313" key="9">
    <source>
        <dbReference type="EMBL" id="KAG7544335.1"/>
    </source>
</evidence>
<keyword evidence="3 7" id="KW-0812">Transmembrane</keyword>
<dbReference type="PROSITE" id="PS50850">
    <property type="entry name" value="MFS"/>
    <property type="match status" value="1"/>
</dbReference>
<proteinExistence type="predicted"/>
<evidence type="ECO:0000256" key="2">
    <source>
        <dbReference type="ARBA" id="ARBA00022448"/>
    </source>
</evidence>
<feature type="transmembrane region" description="Helical" evidence="7">
    <location>
        <begin position="366"/>
        <end position="385"/>
    </location>
</feature>
<name>A0A8K0JMH4_9TREE</name>
<feature type="transmembrane region" description="Helical" evidence="7">
    <location>
        <begin position="397"/>
        <end position="414"/>
    </location>
</feature>
<feature type="transmembrane region" description="Helical" evidence="7">
    <location>
        <begin position="252"/>
        <end position="277"/>
    </location>
</feature>
<evidence type="ECO:0000256" key="7">
    <source>
        <dbReference type="SAM" id="Phobius"/>
    </source>
</evidence>
<sequence>MSTEKTPISAAGSSFDNTDTHPAITPSPTAPSSTLEISPEKHDAKDGSDDGTGHVHELHARPDTATEYQEFMNLHQRFNGSKEWSKVLWKMDIRILPPLAIAYLLAFLDRGNIGNAKVAGLTVTIPMSDALYNTGLAAFFILYILFEIPAQFFLKRFGARWWISGMVIACGIVMSTAASISSPAGFILFRLFLGLCESGIMPGVNEILSCWYTQLARRVAIFFSSASLAGAFSGILAYGITGLEGRYGIEGWRWLFLIEGVMTFGCGILGPLLIVGYPKDKHGWLSQDEQRYLMLRQRFSTNGQTTARGESNAPGLVTEVAKRWHIYPQMIIYFSHSLYKYLAHQSITFTLPVIVRSLKFSKIESYLIPVPIYFGACLWTILNCHISDKRKRRAEHVAGPFLLGILGLIFTIGARAKPGLIGLTMTGLVFIVFGAYSATPPSLAWTASNFPEPHKHVAFGFQLAFGAFGGLTGSFIYLSKESPLFDTGYIVSLVVASIATVCCIVLKIGYDRANKQRDALSKEAIEEQWSEKDIAAAGDRSPYFRYWS</sequence>
<feature type="transmembrane region" description="Helical" evidence="7">
    <location>
        <begin position="87"/>
        <end position="108"/>
    </location>
</feature>
<feature type="compositionally biased region" description="Polar residues" evidence="6">
    <location>
        <begin position="1"/>
        <end position="17"/>
    </location>
</feature>
<dbReference type="SUPFAM" id="SSF103473">
    <property type="entry name" value="MFS general substrate transporter"/>
    <property type="match status" value="1"/>
</dbReference>
<feature type="domain" description="Major facilitator superfamily (MFS) profile" evidence="8">
    <location>
        <begin position="95"/>
        <end position="514"/>
    </location>
</feature>
<evidence type="ECO:0000256" key="6">
    <source>
        <dbReference type="SAM" id="MobiDB-lite"/>
    </source>
</evidence>
<dbReference type="InterPro" id="IPR036259">
    <property type="entry name" value="MFS_trans_sf"/>
</dbReference>
<keyword evidence="5 7" id="KW-0472">Membrane</keyword>
<keyword evidence="10" id="KW-1185">Reference proteome</keyword>
<keyword evidence="2" id="KW-0813">Transport</keyword>
<accession>A0A8K0JMH4</accession>
<gene>
    <name evidence="9" type="ORF">FFLO_03296</name>
</gene>
<evidence type="ECO:0000256" key="4">
    <source>
        <dbReference type="ARBA" id="ARBA00022989"/>
    </source>
</evidence>
<feature type="transmembrane region" description="Helical" evidence="7">
    <location>
        <begin position="187"/>
        <end position="208"/>
    </location>
</feature>
<feature type="region of interest" description="Disordered" evidence="6">
    <location>
        <begin position="1"/>
        <end position="56"/>
    </location>
</feature>
<dbReference type="GO" id="GO:0016020">
    <property type="term" value="C:membrane"/>
    <property type="evidence" value="ECO:0007669"/>
    <property type="project" value="UniProtKB-SubCell"/>
</dbReference>
<dbReference type="InterPro" id="IPR020846">
    <property type="entry name" value="MFS_dom"/>
</dbReference>
<dbReference type="PANTHER" id="PTHR43791:SF54">
    <property type="entry name" value="MAJOR FACILITATOR SUPERFAMILY (MFS) PROFILE DOMAIN-CONTAINING PROTEIN-RELATED"/>
    <property type="match status" value="1"/>
</dbReference>
<dbReference type="EMBL" id="JABELV010000059">
    <property type="protein sequence ID" value="KAG7544335.1"/>
    <property type="molecule type" value="Genomic_DNA"/>
</dbReference>
<organism evidence="9 10">
    <name type="scientific">Filobasidium floriforme</name>
    <dbReference type="NCBI Taxonomy" id="5210"/>
    <lineage>
        <taxon>Eukaryota</taxon>
        <taxon>Fungi</taxon>
        <taxon>Dikarya</taxon>
        <taxon>Basidiomycota</taxon>
        <taxon>Agaricomycotina</taxon>
        <taxon>Tremellomycetes</taxon>
        <taxon>Filobasidiales</taxon>
        <taxon>Filobasidiaceae</taxon>
        <taxon>Filobasidium</taxon>
    </lineage>
</organism>
<evidence type="ECO:0000256" key="1">
    <source>
        <dbReference type="ARBA" id="ARBA00004141"/>
    </source>
</evidence>
<feature type="compositionally biased region" description="Basic and acidic residues" evidence="6">
    <location>
        <begin position="38"/>
        <end position="56"/>
    </location>
</feature>
<feature type="transmembrane region" description="Helical" evidence="7">
    <location>
        <begin position="489"/>
        <end position="510"/>
    </location>
</feature>
<evidence type="ECO:0000313" key="10">
    <source>
        <dbReference type="Proteomes" id="UP000812966"/>
    </source>
</evidence>
<evidence type="ECO:0000256" key="5">
    <source>
        <dbReference type="ARBA" id="ARBA00023136"/>
    </source>
</evidence>
<dbReference type="Pfam" id="PF07690">
    <property type="entry name" value="MFS_1"/>
    <property type="match status" value="1"/>
</dbReference>
<dbReference type="Gene3D" id="1.20.1250.20">
    <property type="entry name" value="MFS general substrate transporter like domains"/>
    <property type="match status" value="2"/>
</dbReference>
<keyword evidence="4 7" id="KW-1133">Transmembrane helix</keyword>
<reference evidence="9" key="1">
    <citation type="submission" date="2020-04" db="EMBL/GenBank/DDBJ databases">
        <title>Analysis of mating type loci in Filobasidium floriforme.</title>
        <authorList>
            <person name="Nowrousian M."/>
        </authorList>
    </citation>
    <scope>NUCLEOTIDE SEQUENCE</scope>
    <source>
        <strain evidence="9">CBS 6242</strain>
    </source>
</reference>